<name>A0AAV7GFW9_DENCH</name>
<dbReference type="Proteomes" id="UP000775213">
    <property type="component" value="Unassembled WGS sequence"/>
</dbReference>
<protein>
    <submittedName>
        <fullName evidence="1">Uncharacterized protein</fullName>
    </submittedName>
</protein>
<dbReference type="EMBL" id="JAGFBR010000015">
    <property type="protein sequence ID" value="KAH0454618.1"/>
    <property type="molecule type" value="Genomic_DNA"/>
</dbReference>
<reference evidence="1 2" key="1">
    <citation type="journal article" date="2021" name="Hortic Res">
        <title>Chromosome-scale assembly of the Dendrobium chrysotoxum genome enhances the understanding of orchid evolution.</title>
        <authorList>
            <person name="Zhang Y."/>
            <person name="Zhang G.Q."/>
            <person name="Zhang D."/>
            <person name="Liu X.D."/>
            <person name="Xu X.Y."/>
            <person name="Sun W.H."/>
            <person name="Yu X."/>
            <person name="Zhu X."/>
            <person name="Wang Z.W."/>
            <person name="Zhao X."/>
            <person name="Zhong W.Y."/>
            <person name="Chen H."/>
            <person name="Yin W.L."/>
            <person name="Huang T."/>
            <person name="Niu S.C."/>
            <person name="Liu Z.J."/>
        </authorList>
    </citation>
    <scope>NUCLEOTIDE SEQUENCE [LARGE SCALE GENOMIC DNA]</scope>
    <source>
        <strain evidence="1">Lindl</strain>
    </source>
</reference>
<keyword evidence="2" id="KW-1185">Reference proteome</keyword>
<accession>A0AAV7GFW9</accession>
<comment type="caution">
    <text evidence="1">The sequence shown here is derived from an EMBL/GenBank/DDBJ whole genome shotgun (WGS) entry which is preliminary data.</text>
</comment>
<organism evidence="1 2">
    <name type="scientific">Dendrobium chrysotoxum</name>
    <name type="common">Orchid</name>
    <dbReference type="NCBI Taxonomy" id="161865"/>
    <lineage>
        <taxon>Eukaryota</taxon>
        <taxon>Viridiplantae</taxon>
        <taxon>Streptophyta</taxon>
        <taxon>Embryophyta</taxon>
        <taxon>Tracheophyta</taxon>
        <taxon>Spermatophyta</taxon>
        <taxon>Magnoliopsida</taxon>
        <taxon>Liliopsida</taxon>
        <taxon>Asparagales</taxon>
        <taxon>Orchidaceae</taxon>
        <taxon>Epidendroideae</taxon>
        <taxon>Malaxideae</taxon>
        <taxon>Dendrobiinae</taxon>
        <taxon>Dendrobium</taxon>
    </lineage>
</organism>
<dbReference type="AlphaFoldDB" id="A0AAV7GFW9"/>
<sequence length="87" mass="9693">MSGASHSSVSFLDLKISSHRGVPSLWISEEEILTLAAPFKFALVSKFPGRRPSLDVSKKFFFNLKLIGDFSVTVLNPKHVLIILFMT</sequence>
<evidence type="ECO:0000313" key="1">
    <source>
        <dbReference type="EMBL" id="KAH0454618.1"/>
    </source>
</evidence>
<evidence type="ECO:0000313" key="2">
    <source>
        <dbReference type="Proteomes" id="UP000775213"/>
    </source>
</evidence>
<gene>
    <name evidence="1" type="ORF">IEQ34_016542</name>
</gene>
<proteinExistence type="predicted"/>